<comment type="caution">
    <text evidence="3">The sequence shown here is derived from an EMBL/GenBank/DDBJ whole genome shotgun (WGS) entry which is preliminary data.</text>
</comment>
<feature type="region of interest" description="Disordered" evidence="1">
    <location>
        <begin position="1"/>
        <end position="20"/>
    </location>
</feature>
<feature type="domain" description="DUF7905" evidence="2">
    <location>
        <begin position="319"/>
        <end position="609"/>
    </location>
</feature>
<name>A0A9P5RSY3_9FUNG</name>
<proteinExistence type="predicted"/>
<feature type="region of interest" description="Disordered" evidence="1">
    <location>
        <begin position="100"/>
        <end position="134"/>
    </location>
</feature>
<dbReference type="Pfam" id="PF25482">
    <property type="entry name" value="DUF7905"/>
    <property type="match status" value="1"/>
</dbReference>
<dbReference type="OrthoDB" id="4739136at2759"/>
<evidence type="ECO:0000313" key="3">
    <source>
        <dbReference type="EMBL" id="KAF9147113.1"/>
    </source>
</evidence>
<sequence length="632" mass="72845">MDHDDKDAQEWQNTSTPPTQAAVINEYGPCDDYWFIPPYTDINVLEEHLVKIGGDTDTRAVHNKEKERIDLWGTHKNIQNAKAALDHMEKFYHGRAEKRQKATRTKGWARPERELTPAEQKKRDREIKRQQERQKYLGEPTEEFPFTHCIAWPKEVPIFRYLGGKLERLDALRAEFRSFIWLDKAMNLYVAGEDEETTMAAMGRVKNFLIKVLNRPSENVCHVLEKPSKLVQIHIVPNPPVSYISPNQGFLGVQGGGTHDEVKLHYLKAKEVGDFGNVREVDLRMSAIDSGNRNGDAAPGSNGEHAVIAPGMSPYVRPMQYSESMTQRNIDRIRQELEGSLEAVQLMDYDIKMRVRIGQVGLLTFPKQSVWAIVDLDTSVIPDNRLKSEFSPYFIKSSGTFAAAERRITPPDNREQAIEPDEVWFLYILRKEEETLETINVTLEVTFRSDGRAGLWNGLVQQTKTTPLDIRVISSERRLSWAWTVSAGKRHSDQSLEARFVHGLRLSKESGRDSILHFANTDDIQLRHVRREKKKLIVRDQWTIEMIEEAFWTMEKPFKPYQINPLNEPPSQVLYSLSMFRDSWKSRFSENPYLGLGQVPTWEPEDFFTGDESIEKTLEAVSEVRSLIEGLY</sequence>
<feature type="compositionally biased region" description="Polar residues" evidence="1">
    <location>
        <begin position="10"/>
        <end position="19"/>
    </location>
</feature>
<feature type="compositionally biased region" description="Basic and acidic residues" evidence="1">
    <location>
        <begin position="109"/>
        <end position="134"/>
    </location>
</feature>
<keyword evidence="4" id="KW-1185">Reference proteome</keyword>
<accession>A0A9P5RSY3</accession>
<evidence type="ECO:0000256" key="1">
    <source>
        <dbReference type="SAM" id="MobiDB-lite"/>
    </source>
</evidence>
<dbReference type="InterPro" id="IPR057227">
    <property type="entry name" value="DUF7905"/>
</dbReference>
<evidence type="ECO:0000259" key="2">
    <source>
        <dbReference type="Pfam" id="PF25482"/>
    </source>
</evidence>
<dbReference type="EMBL" id="JAAAUQ010000865">
    <property type="protein sequence ID" value="KAF9147113.1"/>
    <property type="molecule type" value="Genomic_DNA"/>
</dbReference>
<dbReference type="Proteomes" id="UP000748756">
    <property type="component" value="Unassembled WGS sequence"/>
</dbReference>
<reference evidence="3" key="1">
    <citation type="journal article" date="2020" name="Fungal Divers.">
        <title>Resolving the Mortierellaceae phylogeny through synthesis of multi-gene phylogenetics and phylogenomics.</title>
        <authorList>
            <person name="Vandepol N."/>
            <person name="Liber J."/>
            <person name="Desiro A."/>
            <person name="Na H."/>
            <person name="Kennedy M."/>
            <person name="Barry K."/>
            <person name="Grigoriev I.V."/>
            <person name="Miller A.N."/>
            <person name="O'Donnell K."/>
            <person name="Stajich J.E."/>
            <person name="Bonito G."/>
        </authorList>
    </citation>
    <scope>NUCLEOTIDE SEQUENCE</scope>
    <source>
        <strain evidence="3">NRRL 6426</strain>
    </source>
</reference>
<gene>
    <name evidence="3" type="ORF">BG015_011296</name>
</gene>
<evidence type="ECO:0000313" key="4">
    <source>
        <dbReference type="Proteomes" id="UP000748756"/>
    </source>
</evidence>
<dbReference type="AlphaFoldDB" id="A0A9P5RSY3"/>
<organism evidence="3 4">
    <name type="scientific">Linnemannia schmuckeri</name>
    <dbReference type="NCBI Taxonomy" id="64567"/>
    <lineage>
        <taxon>Eukaryota</taxon>
        <taxon>Fungi</taxon>
        <taxon>Fungi incertae sedis</taxon>
        <taxon>Mucoromycota</taxon>
        <taxon>Mortierellomycotina</taxon>
        <taxon>Mortierellomycetes</taxon>
        <taxon>Mortierellales</taxon>
        <taxon>Mortierellaceae</taxon>
        <taxon>Linnemannia</taxon>
    </lineage>
</organism>
<protein>
    <recommendedName>
        <fullName evidence="2">DUF7905 domain-containing protein</fullName>
    </recommendedName>
</protein>